<reference evidence="1 2" key="1">
    <citation type="submission" date="2019-07" db="EMBL/GenBank/DDBJ databases">
        <title>Genomic Encyclopedia of Type Strains, Phase IV (KMG-IV): sequencing the most valuable type-strain genomes for metagenomic binning, comparative biology and taxonomic classification.</title>
        <authorList>
            <person name="Goeker M."/>
        </authorList>
    </citation>
    <scope>NUCLEOTIDE SEQUENCE [LARGE SCALE GENOMIC DNA]</scope>
    <source>
        <strain evidence="1 2">SS015</strain>
    </source>
</reference>
<dbReference type="RefSeq" id="WP_148896199.1">
    <property type="nucleotide sequence ID" value="NZ_VNIB01000008.1"/>
</dbReference>
<organism evidence="1 2">
    <name type="scientific">Geothermobacter ehrlichii</name>
    <dbReference type="NCBI Taxonomy" id="213224"/>
    <lineage>
        <taxon>Bacteria</taxon>
        <taxon>Pseudomonadati</taxon>
        <taxon>Thermodesulfobacteriota</taxon>
        <taxon>Desulfuromonadia</taxon>
        <taxon>Desulfuromonadales</taxon>
        <taxon>Geothermobacteraceae</taxon>
        <taxon>Geothermobacter</taxon>
    </lineage>
</organism>
<keyword evidence="2" id="KW-1185">Reference proteome</keyword>
<evidence type="ECO:0000313" key="2">
    <source>
        <dbReference type="Proteomes" id="UP000324159"/>
    </source>
</evidence>
<dbReference type="AlphaFoldDB" id="A0A5D3WIX2"/>
<dbReference type="Proteomes" id="UP000324159">
    <property type="component" value="Unassembled WGS sequence"/>
</dbReference>
<name>A0A5D3WIX2_9BACT</name>
<sequence>MSEQRLATEAMAATLHLGNGEVLRGELFLQMVSSRHGGRQRVGELLNDEECFIPVRTPTQVVLVNLDRVVSVTVARSEQEEGMLTLGEHHRVRFILGDGRSLVADIFVNLPESRGRVKDFLNQKVRFLTCLQPDRVIYVNPAFLQLVDD</sequence>
<gene>
    <name evidence="1" type="ORF">EDC39_10862</name>
</gene>
<protein>
    <submittedName>
        <fullName evidence="1">Uncharacterized protein</fullName>
    </submittedName>
</protein>
<proteinExistence type="predicted"/>
<evidence type="ECO:0000313" key="1">
    <source>
        <dbReference type="EMBL" id="TYO98125.1"/>
    </source>
</evidence>
<accession>A0A5D3WIX2</accession>
<dbReference type="OrthoDB" id="5517695at2"/>
<comment type="caution">
    <text evidence="1">The sequence shown here is derived from an EMBL/GenBank/DDBJ whole genome shotgun (WGS) entry which is preliminary data.</text>
</comment>
<dbReference type="EMBL" id="VNIB01000008">
    <property type="protein sequence ID" value="TYO98125.1"/>
    <property type="molecule type" value="Genomic_DNA"/>
</dbReference>